<dbReference type="Proteomes" id="UP000234951">
    <property type="component" value="Unassembled WGS sequence"/>
</dbReference>
<dbReference type="InterPro" id="IPR014245">
    <property type="entry name" value="Spore_III_AF"/>
</dbReference>
<keyword evidence="1" id="KW-0812">Transmembrane</keyword>
<dbReference type="NCBIfam" id="TIGR02896">
    <property type="entry name" value="spore_III_AF"/>
    <property type="match status" value="1"/>
</dbReference>
<feature type="transmembrane region" description="Helical" evidence="1">
    <location>
        <begin position="6"/>
        <end position="25"/>
    </location>
</feature>
<dbReference type="AlphaFoldDB" id="A0A2N5GRC8"/>
<dbReference type="OrthoDB" id="2375554at2"/>
<evidence type="ECO:0000313" key="2">
    <source>
        <dbReference type="EMBL" id="PLR85997.1"/>
    </source>
</evidence>
<keyword evidence="1" id="KW-1133">Transmembrane helix</keyword>
<sequence>MDFITEWITNIILFVLLATVLDMLLPNSNFQKYAKMVTGLLLIAIILTPILKFFSSDFEAAVASIPVFESQRDQSMGNLIEMQKKEIQASQHAYILEQMAVDMETDAKKELMDQYGLEIVKIDVLVDEQDQHEFPENLQKVIVQLKYPDAGPEAVEAVKKIEINTEQPLPSKRPNNQTSKIVSLLSQKWNVNESTIEVTIEGGNTKVNGQG</sequence>
<evidence type="ECO:0000313" key="3">
    <source>
        <dbReference type="EMBL" id="PLS00116.1"/>
    </source>
</evidence>
<evidence type="ECO:0000256" key="1">
    <source>
        <dbReference type="SAM" id="Phobius"/>
    </source>
</evidence>
<dbReference type="RefSeq" id="WP_101575661.1">
    <property type="nucleotide sequence ID" value="NZ_PGVA01000004.1"/>
</dbReference>
<keyword evidence="1" id="KW-0472">Membrane</keyword>
<evidence type="ECO:0000313" key="4">
    <source>
        <dbReference type="Proteomes" id="UP000234951"/>
    </source>
</evidence>
<keyword evidence="5" id="KW-1185">Reference proteome</keyword>
<accession>A0A2N5GRC8</accession>
<dbReference type="EMBL" id="PGVA01000004">
    <property type="protein sequence ID" value="PLR85997.1"/>
    <property type="molecule type" value="Genomic_DNA"/>
</dbReference>
<organism evidence="2 4">
    <name type="scientific">Bacillus canaveralius</name>
    <dbReference type="NCBI Taxonomy" id="1403243"/>
    <lineage>
        <taxon>Bacteria</taxon>
        <taxon>Bacillati</taxon>
        <taxon>Bacillota</taxon>
        <taxon>Bacilli</taxon>
        <taxon>Bacillales</taxon>
        <taxon>Bacillaceae</taxon>
        <taxon>Bacillus</taxon>
    </lineage>
</organism>
<comment type="caution">
    <text evidence="2">The sequence shown here is derived from an EMBL/GenBank/DDBJ whole genome shotgun (WGS) entry which is preliminary data.</text>
</comment>
<protein>
    <submittedName>
        <fullName evidence="2">Stage III sporulation protein AF</fullName>
    </submittedName>
</protein>
<gene>
    <name evidence="2" type="primary">spoIIIAF</name>
    <name evidence="2" type="ORF">CU635_02885</name>
    <name evidence="3" type="ORF">CVD25_04595</name>
</gene>
<dbReference type="Pfam" id="PF09581">
    <property type="entry name" value="Spore_III_AF"/>
    <property type="match status" value="1"/>
</dbReference>
<proteinExistence type="predicted"/>
<evidence type="ECO:0000313" key="5">
    <source>
        <dbReference type="Proteomes" id="UP000235114"/>
    </source>
</evidence>
<reference evidence="3 5" key="2">
    <citation type="submission" date="2017-12" db="EMBL/GenBank/DDBJ databases">
        <title>Comparative Functional Genomics of Dry Heat Resistant strains isolated from the Viking Spacecraft.</title>
        <authorList>
            <person name="Seuylemezian A."/>
            <person name="Cooper K."/>
            <person name="Vaishampayan P."/>
        </authorList>
    </citation>
    <scope>NUCLEOTIDE SEQUENCE [LARGE SCALE GENOMIC DNA]</scope>
    <source>
        <strain evidence="3 5">ATCC 29669</strain>
    </source>
</reference>
<reference evidence="2 4" key="1">
    <citation type="submission" date="2017-11" db="EMBL/GenBank/DDBJ databases">
        <title>Comparitive Functional Genomics of Dry Heat Resistant strains isolated from the Viking Spacecraft.</title>
        <authorList>
            <person name="Seuylemezian A."/>
            <person name="Cooper K."/>
            <person name="Vaishampayan P."/>
        </authorList>
    </citation>
    <scope>NUCLEOTIDE SEQUENCE [LARGE SCALE GENOMIC DNA]</scope>
    <source>
        <strain evidence="2 4">M4.6</strain>
    </source>
</reference>
<dbReference type="EMBL" id="PGVD01000013">
    <property type="protein sequence ID" value="PLS00116.1"/>
    <property type="molecule type" value="Genomic_DNA"/>
</dbReference>
<name>A0A2N5GRC8_9BACI</name>
<feature type="transmembrane region" description="Helical" evidence="1">
    <location>
        <begin position="37"/>
        <end position="55"/>
    </location>
</feature>
<dbReference type="Proteomes" id="UP000235114">
    <property type="component" value="Unassembled WGS sequence"/>
</dbReference>